<dbReference type="Proteomes" id="UP000639051">
    <property type="component" value="Unassembled WGS sequence"/>
</dbReference>
<dbReference type="PANTHER" id="PTHR41534:SF2">
    <property type="entry name" value="3-PHENYLPROPIONATE_CINNAMIC ACID DIOXYGENASE SUBUNIT BETA"/>
    <property type="match status" value="1"/>
</dbReference>
<dbReference type="CDD" id="cd00667">
    <property type="entry name" value="ring_hydroxylating_dioxygenases_beta"/>
    <property type="match status" value="1"/>
</dbReference>
<sequence>MIIQETTEEAPAGYRPARDDTYYHLRPDLEDFLYREAELLDSRSFKAWLDLFTEDVKYFMPIRRNVKFGQHSDRENTRSGEGISWFDEDKWTLGKRVDQILTGVHYAEEPLSRVCHMVSNVQLLATRKNEDGQLEAEVRSRFLVYQNRVEYETYTFVGKRTDLLRLTDEGWRIARREIILDQNVLLAKNLTAFF</sequence>
<comment type="caution">
    <text evidence="3">The sequence shown here is derived from an EMBL/GenBank/DDBJ whole genome shotgun (WGS) entry which is preliminary data.</text>
</comment>
<dbReference type="Gene3D" id="3.10.450.50">
    <property type="match status" value="1"/>
</dbReference>
<keyword evidence="2 3" id="KW-0560">Oxidoreductase</keyword>
<dbReference type="NCBIfam" id="NF007479">
    <property type="entry name" value="PRK10069.1"/>
    <property type="match status" value="1"/>
</dbReference>
<evidence type="ECO:0000313" key="3">
    <source>
        <dbReference type="EMBL" id="MBL0707132.1"/>
    </source>
</evidence>
<dbReference type="EC" id="1.14.12.19" evidence="3"/>
<keyword evidence="3" id="KW-0223">Dioxygenase</keyword>
<dbReference type="EMBL" id="JAERRC010000044">
    <property type="protein sequence ID" value="MBL0707132.1"/>
    <property type="molecule type" value="Genomic_DNA"/>
</dbReference>
<dbReference type="PANTHER" id="PTHR41534">
    <property type="entry name" value="BLR3401 PROTEIN"/>
    <property type="match status" value="1"/>
</dbReference>
<reference evidence="3 4" key="1">
    <citation type="submission" date="2021-01" db="EMBL/GenBank/DDBJ databases">
        <title>Genome public.</title>
        <authorList>
            <person name="Liu C."/>
            <person name="Sun Q."/>
        </authorList>
    </citation>
    <scope>NUCLEOTIDE SEQUENCE [LARGE SCALE GENOMIC DNA]</scope>
    <source>
        <strain evidence="3 4">JC656</strain>
    </source>
</reference>
<dbReference type="SUPFAM" id="SSF54427">
    <property type="entry name" value="NTF2-like"/>
    <property type="match status" value="1"/>
</dbReference>
<accession>A0ABS1K707</accession>
<dbReference type="RefSeq" id="WP_189694431.1">
    <property type="nucleotide sequence ID" value="NZ_BNCM01000010.1"/>
</dbReference>
<organism evidence="3 4">
    <name type="scientific">Sinomonas cellulolyticus</name>
    <dbReference type="NCBI Taxonomy" id="2801916"/>
    <lineage>
        <taxon>Bacteria</taxon>
        <taxon>Bacillati</taxon>
        <taxon>Actinomycetota</taxon>
        <taxon>Actinomycetes</taxon>
        <taxon>Micrococcales</taxon>
        <taxon>Micrococcaceae</taxon>
        <taxon>Sinomonas</taxon>
    </lineage>
</organism>
<dbReference type="Pfam" id="PF00866">
    <property type="entry name" value="Ring_hydroxyl_B"/>
    <property type="match status" value="1"/>
</dbReference>
<proteinExistence type="inferred from homology"/>
<dbReference type="InterPro" id="IPR000391">
    <property type="entry name" value="Rng_hydr_dOase-bsu"/>
</dbReference>
<protein>
    <submittedName>
        <fullName evidence="3">3-phenylpropionate/cinnamic acid dioxygenase subunit beta</fullName>
        <ecNumber evidence="3">1.14.12.19</ecNumber>
    </submittedName>
</protein>
<keyword evidence="4" id="KW-1185">Reference proteome</keyword>
<comment type="similarity">
    <text evidence="1">Belongs to the bacterial ring-hydroxylating dioxygenase beta subunit family.</text>
</comment>
<evidence type="ECO:0000313" key="4">
    <source>
        <dbReference type="Proteomes" id="UP000639051"/>
    </source>
</evidence>
<dbReference type="InterPro" id="IPR032710">
    <property type="entry name" value="NTF2-like_dom_sf"/>
</dbReference>
<gene>
    <name evidence="3" type="ORF">JJE72_16685</name>
</gene>
<evidence type="ECO:0000256" key="1">
    <source>
        <dbReference type="ARBA" id="ARBA00009570"/>
    </source>
</evidence>
<dbReference type="GO" id="GO:0008695">
    <property type="term" value="F:3-phenylpropionate dioxygenase activity"/>
    <property type="evidence" value="ECO:0007669"/>
    <property type="project" value="UniProtKB-EC"/>
</dbReference>
<evidence type="ECO:0000256" key="2">
    <source>
        <dbReference type="ARBA" id="ARBA00023002"/>
    </source>
</evidence>
<name>A0ABS1K707_9MICC</name>